<evidence type="ECO:0000256" key="1">
    <source>
        <dbReference type="SAM" id="MobiDB-lite"/>
    </source>
</evidence>
<organism evidence="3 4">
    <name type="scientific">Streptomyces xantholiticus</name>
    <dbReference type="NCBI Taxonomy" id="68285"/>
    <lineage>
        <taxon>Bacteria</taxon>
        <taxon>Bacillati</taxon>
        <taxon>Actinomycetota</taxon>
        <taxon>Actinomycetes</taxon>
        <taxon>Kitasatosporales</taxon>
        <taxon>Streptomycetaceae</taxon>
        <taxon>Streptomyces</taxon>
    </lineage>
</organism>
<dbReference type="RefSeq" id="WP_351977194.1">
    <property type="nucleotide sequence ID" value="NZ_JBEPBX010000018.1"/>
</dbReference>
<accession>A0ABV1UXZ4</accession>
<proteinExistence type="predicted"/>
<feature type="domain" description="Transposase IS701-like DDE" evidence="2">
    <location>
        <begin position="41"/>
        <end position="100"/>
    </location>
</feature>
<evidence type="ECO:0000313" key="4">
    <source>
        <dbReference type="Proteomes" id="UP001445472"/>
    </source>
</evidence>
<dbReference type="Pfam" id="PF13546">
    <property type="entry name" value="DDE_5"/>
    <property type="match status" value="1"/>
</dbReference>
<evidence type="ECO:0000313" key="3">
    <source>
        <dbReference type="EMBL" id="MER6615666.1"/>
    </source>
</evidence>
<name>A0ABV1UXZ4_9ACTN</name>
<evidence type="ECO:0000259" key="2">
    <source>
        <dbReference type="Pfam" id="PF13546"/>
    </source>
</evidence>
<dbReference type="Proteomes" id="UP001445472">
    <property type="component" value="Unassembled WGS sequence"/>
</dbReference>
<feature type="region of interest" description="Disordered" evidence="1">
    <location>
        <begin position="108"/>
        <end position="132"/>
    </location>
</feature>
<comment type="caution">
    <text evidence="3">The sequence shown here is derived from an EMBL/GenBank/DDBJ whole genome shotgun (WGS) entry which is preliminary data.</text>
</comment>
<gene>
    <name evidence="3" type="ORF">ABT276_20345</name>
</gene>
<dbReference type="EMBL" id="JBEPBX010000018">
    <property type="protein sequence ID" value="MER6615666.1"/>
    <property type="molecule type" value="Genomic_DNA"/>
</dbReference>
<keyword evidence="4" id="KW-1185">Reference proteome</keyword>
<sequence length="132" mass="14993">MSLRVSEVRCRPRLLLECSGKERVLGGENTTHGLRSAGMSCFHSSWGLLLPQSWDTRGGARRERCRIPDDKHHRPKWQLAQEMLEESAGTALRPAVLVADIRIRRQCRLPPRSARPRPGLRPAGQGRDDRPR</sequence>
<reference evidence="3 4" key="1">
    <citation type="submission" date="2024-06" db="EMBL/GenBank/DDBJ databases">
        <title>The Natural Products Discovery Center: Release of the First 8490 Sequenced Strains for Exploring Actinobacteria Biosynthetic Diversity.</title>
        <authorList>
            <person name="Kalkreuter E."/>
            <person name="Kautsar S.A."/>
            <person name="Yang D."/>
            <person name="Bader C.D."/>
            <person name="Teijaro C.N."/>
            <person name="Fluegel L."/>
            <person name="Davis C.M."/>
            <person name="Simpson J.R."/>
            <person name="Lauterbach L."/>
            <person name="Steele A.D."/>
            <person name="Gui C."/>
            <person name="Meng S."/>
            <person name="Li G."/>
            <person name="Viehrig K."/>
            <person name="Ye F."/>
            <person name="Su P."/>
            <person name="Kiefer A.F."/>
            <person name="Nichols A."/>
            <person name="Cepeda A.J."/>
            <person name="Yan W."/>
            <person name="Fan B."/>
            <person name="Jiang Y."/>
            <person name="Adhikari A."/>
            <person name="Zheng C.-J."/>
            <person name="Schuster L."/>
            <person name="Cowan T.M."/>
            <person name="Smanski M.J."/>
            <person name="Chevrette M.G."/>
            <person name="De Carvalho L.P.S."/>
            <person name="Shen B."/>
        </authorList>
    </citation>
    <scope>NUCLEOTIDE SEQUENCE [LARGE SCALE GENOMIC DNA]</scope>
    <source>
        <strain evidence="3 4">NPDC000837</strain>
    </source>
</reference>
<dbReference type="InterPro" id="IPR038721">
    <property type="entry name" value="IS701-like_DDE_dom"/>
</dbReference>
<protein>
    <submittedName>
        <fullName evidence="3">Transposase</fullName>
    </submittedName>
</protein>